<dbReference type="GO" id="GO:0003700">
    <property type="term" value="F:DNA-binding transcription factor activity"/>
    <property type="evidence" value="ECO:0007669"/>
    <property type="project" value="InterPro"/>
</dbReference>
<dbReference type="SUPFAM" id="SSF46689">
    <property type="entry name" value="Homeodomain-like"/>
    <property type="match status" value="1"/>
</dbReference>
<dbReference type="Proteomes" id="UP000824201">
    <property type="component" value="Unassembled WGS sequence"/>
</dbReference>
<dbReference type="GO" id="GO:0003677">
    <property type="term" value="F:DNA binding"/>
    <property type="evidence" value="ECO:0007669"/>
    <property type="project" value="UniProtKB-KW"/>
</dbReference>
<dbReference type="PANTHER" id="PTHR30514:SF1">
    <property type="entry name" value="HTH-TYPE TRANSCRIPTIONAL REGULATOR HEXR-RELATED"/>
    <property type="match status" value="1"/>
</dbReference>
<evidence type="ECO:0000256" key="1">
    <source>
        <dbReference type="ARBA" id="ARBA00023015"/>
    </source>
</evidence>
<dbReference type="InterPro" id="IPR047640">
    <property type="entry name" value="RpiR-like"/>
</dbReference>
<dbReference type="PROSITE" id="PS51464">
    <property type="entry name" value="SIS"/>
    <property type="match status" value="1"/>
</dbReference>
<dbReference type="CDD" id="cd05013">
    <property type="entry name" value="SIS_RpiR"/>
    <property type="match status" value="1"/>
</dbReference>
<dbReference type="Gene3D" id="3.40.50.10490">
    <property type="entry name" value="Glucose-6-phosphate isomerase like protein, domain 1"/>
    <property type="match status" value="1"/>
</dbReference>
<keyword evidence="3" id="KW-0804">Transcription</keyword>
<dbReference type="GO" id="GO:0097367">
    <property type="term" value="F:carbohydrate derivative binding"/>
    <property type="evidence" value="ECO:0007669"/>
    <property type="project" value="InterPro"/>
</dbReference>
<dbReference type="Pfam" id="PF01380">
    <property type="entry name" value="SIS"/>
    <property type="match status" value="1"/>
</dbReference>
<dbReference type="InterPro" id="IPR036388">
    <property type="entry name" value="WH-like_DNA-bd_sf"/>
</dbReference>
<dbReference type="SUPFAM" id="SSF53697">
    <property type="entry name" value="SIS domain"/>
    <property type="match status" value="1"/>
</dbReference>
<evidence type="ECO:0000259" key="5">
    <source>
        <dbReference type="PROSITE" id="PS51464"/>
    </source>
</evidence>
<organism evidence="6 7">
    <name type="scientific">Candidatus Fimimorpha faecalis</name>
    <dbReference type="NCBI Taxonomy" id="2840824"/>
    <lineage>
        <taxon>Bacteria</taxon>
        <taxon>Bacillati</taxon>
        <taxon>Bacillota</taxon>
        <taxon>Clostridia</taxon>
        <taxon>Eubacteriales</taxon>
        <taxon>Candidatus Fimimorpha</taxon>
    </lineage>
</organism>
<proteinExistence type="predicted"/>
<dbReference type="AlphaFoldDB" id="A0A9D1EGZ3"/>
<protein>
    <submittedName>
        <fullName evidence="6">MurR/RpiR family transcriptional regulator</fullName>
    </submittedName>
</protein>
<feature type="domain" description="HTH rpiR-type" evidence="4">
    <location>
        <begin position="1"/>
        <end position="77"/>
    </location>
</feature>
<feature type="domain" description="SIS" evidence="5">
    <location>
        <begin position="107"/>
        <end position="249"/>
    </location>
</feature>
<reference evidence="6" key="2">
    <citation type="journal article" date="2021" name="PeerJ">
        <title>Extensive microbial diversity within the chicken gut microbiome revealed by metagenomics and culture.</title>
        <authorList>
            <person name="Gilroy R."/>
            <person name="Ravi A."/>
            <person name="Getino M."/>
            <person name="Pursley I."/>
            <person name="Horton D.L."/>
            <person name="Alikhan N.F."/>
            <person name="Baker D."/>
            <person name="Gharbi K."/>
            <person name="Hall N."/>
            <person name="Watson M."/>
            <person name="Adriaenssens E.M."/>
            <person name="Foster-Nyarko E."/>
            <person name="Jarju S."/>
            <person name="Secka A."/>
            <person name="Antonio M."/>
            <person name="Oren A."/>
            <person name="Chaudhuri R.R."/>
            <person name="La Ragione R."/>
            <person name="Hildebrand F."/>
            <person name="Pallen M.J."/>
        </authorList>
    </citation>
    <scope>NUCLEOTIDE SEQUENCE</scope>
    <source>
        <strain evidence="6">ChiW13-3771</strain>
    </source>
</reference>
<reference evidence="6" key="1">
    <citation type="submission" date="2020-10" db="EMBL/GenBank/DDBJ databases">
        <authorList>
            <person name="Gilroy R."/>
        </authorList>
    </citation>
    <scope>NUCLEOTIDE SEQUENCE</scope>
    <source>
        <strain evidence="6">ChiW13-3771</strain>
    </source>
</reference>
<sequence length="251" mass="29383">MNYEERMNEYYKDFSENDKYIASCILQNEKDCIRLTIHEFAQKYHVSSSALSRFAQKLHLTGYSELRSILRLSREEEKSEKLSLKEAVLANYHKMAEDVRKNDYSKLFDKIYHAERILIFASGYSQARAASEWKRIFLPLQKRIYYMHGHDMVKPFEKMAAKEDLVIIISFYGESSHVCSLAENLRLKGVSTVSVTRMKTNSLAALCEENLYIQSIAVPTPYGVPYEITTPYFILIELLFIKYQEYLNKIS</sequence>
<keyword evidence="2" id="KW-0238">DNA-binding</keyword>
<dbReference type="InterPro" id="IPR046348">
    <property type="entry name" value="SIS_dom_sf"/>
</dbReference>
<dbReference type="InterPro" id="IPR035472">
    <property type="entry name" value="RpiR-like_SIS"/>
</dbReference>
<evidence type="ECO:0000313" key="6">
    <source>
        <dbReference type="EMBL" id="HIR89753.1"/>
    </source>
</evidence>
<dbReference type="Gene3D" id="1.10.10.10">
    <property type="entry name" value="Winged helix-like DNA-binding domain superfamily/Winged helix DNA-binding domain"/>
    <property type="match status" value="1"/>
</dbReference>
<gene>
    <name evidence="6" type="ORF">IAC96_12485</name>
</gene>
<dbReference type="PANTHER" id="PTHR30514">
    <property type="entry name" value="GLUCOKINASE"/>
    <property type="match status" value="1"/>
</dbReference>
<dbReference type="InterPro" id="IPR000281">
    <property type="entry name" value="HTH_RpiR"/>
</dbReference>
<keyword evidence="1" id="KW-0805">Transcription regulation</keyword>
<dbReference type="GO" id="GO:1901135">
    <property type="term" value="P:carbohydrate derivative metabolic process"/>
    <property type="evidence" value="ECO:0007669"/>
    <property type="project" value="InterPro"/>
</dbReference>
<evidence type="ECO:0000313" key="7">
    <source>
        <dbReference type="Proteomes" id="UP000824201"/>
    </source>
</evidence>
<evidence type="ECO:0000259" key="4">
    <source>
        <dbReference type="PROSITE" id="PS51071"/>
    </source>
</evidence>
<dbReference type="InterPro" id="IPR001347">
    <property type="entry name" value="SIS_dom"/>
</dbReference>
<dbReference type="InterPro" id="IPR009057">
    <property type="entry name" value="Homeodomain-like_sf"/>
</dbReference>
<evidence type="ECO:0000256" key="2">
    <source>
        <dbReference type="ARBA" id="ARBA00023125"/>
    </source>
</evidence>
<evidence type="ECO:0000256" key="3">
    <source>
        <dbReference type="ARBA" id="ARBA00023163"/>
    </source>
</evidence>
<dbReference type="Pfam" id="PF01418">
    <property type="entry name" value="HTH_6"/>
    <property type="match status" value="1"/>
</dbReference>
<name>A0A9D1EGZ3_9FIRM</name>
<comment type="caution">
    <text evidence="6">The sequence shown here is derived from an EMBL/GenBank/DDBJ whole genome shotgun (WGS) entry which is preliminary data.</text>
</comment>
<dbReference type="PROSITE" id="PS51071">
    <property type="entry name" value="HTH_RPIR"/>
    <property type="match status" value="1"/>
</dbReference>
<accession>A0A9D1EGZ3</accession>
<dbReference type="EMBL" id="DVHN01000176">
    <property type="protein sequence ID" value="HIR89753.1"/>
    <property type="molecule type" value="Genomic_DNA"/>
</dbReference>